<protein>
    <submittedName>
        <fullName evidence="2">Uncharacterized protein</fullName>
    </submittedName>
</protein>
<dbReference type="Proteomes" id="UP001499851">
    <property type="component" value="Unassembled WGS sequence"/>
</dbReference>
<organism evidence="2 3">
    <name type="scientific">Glycomyces endophyticus</name>
    <dbReference type="NCBI Taxonomy" id="480996"/>
    <lineage>
        <taxon>Bacteria</taxon>
        <taxon>Bacillati</taxon>
        <taxon>Actinomycetota</taxon>
        <taxon>Actinomycetes</taxon>
        <taxon>Glycomycetales</taxon>
        <taxon>Glycomycetaceae</taxon>
        <taxon>Glycomyces</taxon>
    </lineage>
</organism>
<name>A0ABN2HQ55_9ACTN</name>
<keyword evidence="1" id="KW-1133">Transmembrane helix</keyword>
<comment type="caution">
    <text evidence="2">The sequence shown here is derived from an EMBL/GenBank/DDBJ whole genome shotgun (WGS) entry which is preliminary data.</text>
</comment>
<evidence type="ECO:0000313" key="3">
    <source>
        <dbReference type="Proteomes" id="UP001499851"/>
    </source>
</evidence>
<evidence type="ECO:0000256" key="1">
    <source>
        <dbReference type="SAM" id="Phobius"/>
    </source>
</evidence>
<sequence length="198" mass="20895">MRAVLAAAPFIALFLLAAGGCIAAAVLNARRYRAVKAAPPIPLDLASPLPTASGFPWHPRYRGQRWPDPSPGGARMSVESARRYAGAAERKSRRCLLMGDAAIFILAIPSGLFAPMFLQRWPDPPPAAGWVSVAVVLASMIGGISLKVYAAPYWEAVSDAYSEAVERLTAAEAASAAAPAAPRGAGDRLRAAWRELFG</sequence>
<dbReference type="PROSITE" id="PS51257">
    <property type="entry name" value="PROKAR_LIPOPROTEIN"/>
    <property type="match status" value="1"/>
</dbReference>
<evidence type="ECO:0000313" key="2">
    <source>
        <dbReference type="EMBL" id="GAA1691581.1"/>
    </source>
</evidence>
<keyword evidence="1" id="KW-0812">Transmembrane</keyword>
<gene>
    <name evidence="2" type="ORF">GCM10009830_44170</name>
</gene>
<feature type="transmembrane region" description="Helical" evidence="1">
    <location>
        <begin position="6"/>
        <end position="27"/>
    </location>
</feature>
<feature type="transmembrane region" description="Helical" evidence="1">
    <location>
        <begin position="130"/>
        <end position="150"/>
    </location>
</feature>
<keyword evidence="1" id="KW-0472">Membrane</keyword>
<dbReference type="EMBL" id="BAAAQF010000023">
    <property type="protein sequence ID" value="GAA1691581.1"/>
    <property type="molecule type" value="Genomic_DNA"/>
</dbReference>
<accession>A0ABN2HQ55</accession>
<dbReference type="RefSeq" id="WP_344491280.1">
    <property type="nucleotide sequence ID" value="NZ_BAAAQF010000023.1"/>
</dbReference>
<keyword evidence="3" id="KW-1185">Reference proteome</keyword>
<reference evidence="2 3" key="1">
    <citation type="journal article" date="2019" name="Int. J. Syst. Evol. Microbiol.">
        <title>The Global Catalogue of Microorganisms (GCM) 10K type strain sequencing project: providing services to taxonomists for standard genome sequencing and annotation.</title>
        <authorList>
            <consortium name="The Broad Institute Genomics Platform"/>
            <consortium name="The Broad Institute Genome Sequencing Center for Infectious Disease"/>
            <person name="Wu L."/>
            <person name="Ma J."/>
        </authorList>
    </citation>
    <scope>NUCLEOTIDE SEQUENCE [LARGE SCALE GENOMIC DNA]</scope>
    <source>
        <strain evidence="2 3">JCM 16001</strain>
    </source>
</reference>
<proteinExistence type="predicted"/>
<feature type="transmembrane region" description="Helical" evidence="1">
    <location>
        <begin position="95"/>
        <end position="118"/>
    </location>
</feature>